<dbReference type="AlphaFoldDB" id="A0A918J4Y9"/>
<comment type="caution">
    <text evidence="2">The sequence shown here is derived from an EMBL/GenBank/DDBJ whole genome shotgun (WGS) entry which is preliminary data.</text>
</comment>
<sequence>MESKSIQKSEYSRRNFLKASTLAGAAMVLPVDVLGVNLGREKIEIGLIADIHQDVMHDGEERLQAFLDAANRRNPDFIMQMGDFCVPHDHNKGFMTRWNNYQGEKYHILGNHDMDHGFSKEQTMAYWGMPKKYYSFDKKGVHFIVLDGNDQNPKPWSGYKRYIGDAQKQWLIKDLEKTNKPTIVFSHQTLELEETGGVANFKEIQDIFENANNNAGFKKVLCCLSGHHHTDFMTQINDIYYVQINSASYYWVGDDYKTVRFSEAVDKTHPWIKYTVPYKESLFTFMTIKNNRIIIEPRKTEFVGPGPDELGMPKSHPHEPIVPTISGFKMKI</sequence>
<dbReference type="RefSeq" id="WP_034235903.1">
    <property type="nucleotide sequence ID" value="NZ_BMWP01000028.1"/>
</dbReference>
<dbReference type="Proteomes" id="UP000634668">
    <property type="component" value="Unassembled WGS sequence"/>
</dbReference>
<protein>
    <recommendedName>
        <fullName evidence="1">Calcineurin-like phosphoesterase domain-containing protein</fullName>
    </recommendedName>
</protein>
<dbReference type="PANTHER" id="PTHR43143">
    <property type="entry name" value="METALLOPHOSPHOESTERASE, CALCINEURIN SUPERFAMILY"/>
    <property type="match status" value="1"/>
</dbReference>
<organism evidence="2 3">
    <name type="scientific">Arenibacter certesii</name>
    <dbReference type="NCBI Taxonomy" id="228955"/>
    <lineage>
        <taxon>Bacteria</taxon>
        <taxon>Pseudomonadati</taxon>
        <taxon>Bacteroidota</taxon>
        <taxon>Flavobacteriia</taxon>
        <taxon>Flavobacteriales</taxon>
        <taxon>Flavobacteriaceae</taxon>
        <taxon>Arenibacter</taxon>
    </lineage>
</organism>
<dbReference type="InterPro" id="IPR019546">
    <property type="entry name" value="TAT_signal_bac_arc"/>
</dbReference>
<dbReference type="NCBIfam" id="TIGR01409">
    <property type="entry name" value="TAT_signal_seq"/>
    <property type="match status" value="1"/>
</dbReference>
<dbReference type="EMBL" id="BMWP01000028">
    <property type="protein sequence ID" value="GGW45756.1"/>
    <property type="molecule type" value="Genomic_DNA"/>
</dbReference>
<dbReference type="Gene3D" id="3.60.21.10">
    <property type="match status" value="1"/>
</dbReference>
<dbReference type="InterPro" id="IPR029052">
    <property type="entry name" value="Metallo-depent_PP-like"/>
</dbReference>
<dbReference type="PANTHER" id="PTHR43143:SF1">
    <property type="entry name" value="SERINE_THREONINE-PROTEIN PHOSPHATASE CPPED1"/>
    <property type="match status" value="1"/>
</dbReference>
<dbReference type="InterPro" id="IPR004843">
    <property type="entry name" value="Calcineurin-like_PHP"/>
</dbReference>
<reference evidence="2" key="2">
    <citation type="submission" date="2020-09" db="EMBL/GenBank/DDBJ databases">
        <authorList>
            <person name="Sun Q."/>
            <person name="Kim S."/>
        </authorList>
    </citation>
    <scope>NUCLEOTIDE SEQUENCE</scope>
    <source>
        <strain evidence="2">KCTC 12113</strain>
    </source>
</reference>
<reference evidence="2" key="1">
    <citation type="journal article" date="2014" name="Int. J. Syst. Evol. Microbiol.">
        <title>Complete genome sequence of Corynebacterium casei LMG S-19264T (=DSM 44701T), isolated from a smear-ripened cheese.</title>
        <authorList>
            <consortium name="US DOE Joint Genome Institute (JGI-PGF)"/>
            <person name="Walter F."/>
            <person name="Albersmeier A."/>
            <person name="Kalinowski J."/>
            <person name="Ruckert C."/>
        </authorList>
    </citation>
    <scope>NUCLEOTIDE SEQUENCE</scope>
    <source>
        <strain evidence="2">KCTC 12113</strain>
    </source>
</reference>
<dbReference type="GO" id="GO:0016787">
    <property type="term" value="F:hydrolase activity"/>
    <property type="evidence" value="ECO:0007669"/>
    <property type="project" value="InterPro"/>
</dbReference>
<evidence type="ECO:0000313" key="2">
    <source>
        <dbReference type="EMBL" id="GGW45756.1"/>
    </source>
</evidence>
<dbReference type="Pfam" id="PF00149">
    <property type="entry name" value="Metallophos"/>
    <property type="match status" value="1"/>
</dbReference>
<keyword evidence="3" id="KW-1185">Reference proteome</keyword>
<accession>A0A918J4Y9</accession>
<proteinExistence type="predicted"/>
<evidence type="ECO:0000313" key="3">
    <source>
        <dbReference type="Proteomes" id="UP000634668"/>
    </source>
</evidence>
<evidence type="ECO:0000259" key="1">
    <source>
        <dbReference type="Pfam" id="PF00149"/>
    </source>
</evidence>
<feature type="domain" description="Calcineurin-like phosphoesterase" evidence="1">
    <location>
        <begin position="45"/>
        <end position="230"/>
    </location>
</feature>
<gene>
    <name evidence="2" type="ORF">GCM10007383_32560</name>
</gene>
<dbReference type="SUPFAM" id="SSF56300">
    <property type="entry name" value="Metallo-dependent phosphatases"/>
    <property type="match status" value="1"/>
</dbReference>
<dbReference type="InterPro" id="IPR051918">
    <property type="entry name" value="STPP_CPPED1"/>
</dbReference>
<dbReference type="Pfam" id="PF10518">
    <property type="entry name" value="TAT_signal"/>
    <property type="match status" value="1"/>
</dbReference>
<name>A0A918J4Y9_9FLAO</name>